<evidence type="ECO:0000259" key="5">
    <source>
        <dbReference type="PROSITE" id="PS50931"/>
    </source>
</evidence>
<feature type="domain" description="HTH lysR-type" evidence="5">
    <location>
        <begin position="2"/>
        <end position="59"/>
    </location>
</feature>
<dbReference type="Proteomes" id="UP000285324">
    <property type="component" value="Unassembled WGS sequence"/>
</dbReference>
<dbReference type="InterPro" id="IPR000847">
    <property type="entry name" value="LysR_HTH_N"/>
</dbReference>
<dbReference type="OrthoDB" id="9076738at2"/>
<dbReference type="GO" id="GO:0043565">
    <property type="term" value="F:sequence-specific DNA binding"/>
    <property type="evidence" value="ECO:0007669"/>
    <property type="project" value="TreeGrafter"/>
</dbReference>
<gene>
    <name evidence="6" type="ORF">DY367_25130</name>
</gene>
<dbReference type="Pfam" id="PF03466">
    <property type="entry name" value="LysR_substrate"/>
    <property type="match status" value="1"/>
</dbReference>
<evidence type="ECO:0000256" key="1">
    <source>
        <dbReference type="ARBA" id="ARBA00009437"/>
    </source>
</evidence>
<dbReference type="EMBL" id="QVXO01000051">
    <property type="protein sequence ID" value="RPJ88950.1"/>
    <property type="molecule type" value="Genomic_DNA"/>
</dbReference>
<dbReference type="PRINTS" id="PR00039">
    <property type="entry name" value="HTHLYSR"/>
</dbReference>
<dbReference type="CDD" id="cd08422">
    <property type="entry name" value="PBP2_CrgA_like"/>
    <property type="match status" value="1"/>
</dbReference>
<sequence length="298" mass="32159">MINLNRLAMYAAVAEAGSFTAAAEALGTTKAVVSFNVKQLEQELGVALLTRSTRRLALTEAGEGFYGHCARLLRDAEAAVDEARSGQTALSGSLRVTASVDYGNRVVAPALAAFARAHPALRVGYRAGSAHADLIAERLDLAIRVGMLEDSSYRATRIGQFKLWIVASPDLLAQHGAPRTPQALAALPWLANRPGRSDRWRLTDSKGREHELRVAPVAQADTASALLAFAEAGCGVAALPEWLLEEPLARGSLQRLLPSYALPRLEVYAVYPDTRHVSVKVRRFIDFLRERLGPTGKA</sequence>
<keyword evidence="3" id="KW-0238">DNA-binding</keyword>
<evidence type="ECO:0000256" key="2">
    <source>
        <dbReference type="ARBA" id="ARBA00023015"/>
    </source>
</evidence>
<dbReference type="GO" id="GO:0006351">
    <property type="term" value="P:DNA-templated transcription"/>
    <property type="evidence" value="ECO:0007669"/>
    <property type="project" value="TreeGrafter"/>
</dbReference>
<organism evidence="6 7">
    <name type="scientific">Alcaligenes xylosoxydans xylosoxydans</name>
    <name type="common">Achromobacter xylosoxidans</name>
    <dbReference type="NCBI Taxonomy" id="85698"/>
    <lineage>
        <taxon>Bacteria</taxon>
        <taxon>Pseudomonadati</taxon>
        <taxon>Pseudomonadota</taxon>
        <taxon>Betaproteobacteria</taxon>
        <taxon>Burkholderiales</taxon>
        <taxon>Alcaligenaceae</taxon>
        <taxon>Achromobacter</taxon>
    </lineage>
</organism>
<evidence type="ECO:0000256" key="4">
    <source>
        <dbReference type="ARBA" id="ARBA00023163"/>
    </source>
</evidence>
<evidence type="ECO:0000313" key="7">
    <source>
        <dbReference type="Proteomes" id="UP000285324"/>
    </source>
</evidence>
<name>A0A424W6U7_ALCXX</name>
<dbReference type="InterPro" id="IPR036390">
    <property type="entry name" value="WH_DNA-bd_sf"/>
</dbReference>
<comment type="caution">
    <text evidence="6">The sequence shown here is derived from an EMBL/GenBank/DDBJ whole genome shotgun (WGS) entry which is preliminary data.</text>
</comment>
<keyword evidence="2" id="KW-0805">Transcription regulation</keyword>
<dbReference type="InterPro" id="IPR058163">
    <property type="entry name" value="LysR-type_TF_proteobact-type"/>
</dbReference>
<dbReference type="Gene3D" id="3.40.190.290">
    <property type="match status" value="1"/>
</dbReference>
<dbReference type="Pfam" id="PF00126">
    <property type="entry name" value="HTH_1"/>
    <property type="match status" value="1"/>
</dbReference>
<dbReference type="FunFam" id="1.10.10.10:FF:000001">
    <property type="entry name" value="LysR family transcriptional regulator"/>
    <property type="match status" value="1"/>
</dbReference>
<dbReference type="InterPro" id="IPR005119">
    <property type="entry name" value="LysR_subst-bd"/>
</dbReference>
<dbReference type="RefSeq" id="WP_118933934.1">
    <property type="nucleotide sequence ID" value="NZ_CP061008.1"/>
</dbReference>
<dbReference type="AlphaFoldDB" id="A0A424W6U7"/>
<dbReference type="InterPro" id="IPR036388">
    <property type="entry name" value="WH-like_DNA-bd_sf"/>
</dbReference>
<dbReference type="GO" id="GO:0003700">
    <property type="term" value="F:DNA-binding transcription factor activity"/>
    <property type="evidence" value="ECO:0007669"/>
    <property type="project" value="InterPro"/>
</dbReference>
<evidence type="ECO:0000256" key="3">
    <source>
        <dbReference type="ARBA" id="ARBA00023125"/>
    </source>
</evidence>
<accession>A0A424W6U7</accession>
<dbReference type="Gene3D" id="1.10.10.10">
    <property type="entry name" value="Winged helix-like DNA-binding domain superfamily/Winged helix DNA-binding domain"/>
    <property type="match status" value="1"/>
</dbReference>
<evidence type="ECO:0000313" key="6">
    <source>
        <dbReference type="EMBL" id="RPJ88950.1"/>
    </source>
</evidence>
<protein>
    <submittedName>
        <fullName evidence="6">LysR family transcriptional regulator</fullName>
    </submittedName>
</protein>
<comment type="similarity">
    <text evidence="1">Belongs to the LysR transcriptional regulatory family.</text>
</comment>
<reference evidence="6 7" key="1">
    <citation type="submission" date="2018-08" db="EMBL/GenBank/DDBJ databases">
        <title>Achromobacter xylosoxidans Genome sequencing and assembly.</title>
        <authorList>
            <person name="Wang R."/>
            <person name="Rensing C."/>
            <person name="Li Y."/>
        </authorList>
    </citation>
    <scope>NUCLEOTIDE SEQUENCE [LARGE SCALE GENOMIC DNA]</scope>
    <source>
        <strain evidence="6 7">GD003A</strain>
    </source>
</reference>
<dbReference type="PANTHER" id="PTHR30537">
    <property type="entry name" value="HTH-TYPE TRANSCRIPTIONAL REGULATOR"/>
    <property type="match status" value="1"/>
</dbReference>
<dbReference type="SUPFAM" id="SSF46785">
    <property type="entry name" value="Winged helix' DNA-binding domain"/>
    <property type="match status" value="1"/>
</dbReference>
<dbReference type="SUPFAM" id="SSF53850">
    <property type="entry name" value="Periplasmic binding protein-like II"/>
    <property type="match status" value="1"/>
</dbReference>
<dbReference type="PANTHER" id="PTHR30537:SF66">
    <property type="entry name" value="IRON-REGULATED VIRULENCE REGULATORY PROTEIN IRGB"/>
    <property type="match status" value="1"/>
</dbReference>
<keyword evidence="4" id="KW-0804">Transcription</keyword>
<proteinExistence type="inferred from homology"/>
<dbReference type="PROSITE" id="PS50931">
    <property type="entry name" value="HTH_LYSR"/>
    <property type="match status" value="1"/>
</dbReference>